<reference evidence="3 4" key="1">
    <citation type="submission" date="2014-03" db="EMBL/GenBank/DDBJ databases">
        <title>Draft genome of the hookworm Oesophagostomum dentatum.</title>
        <authorList>
            <person name="Mitreva M."/>
        </authorList>
    </citation>
    <scope>NUCLEOTIDE SEQUENCE [LARGE SCALE GENOMIC DNA]</scope>
    <source>
        <strain evidence="3 4">OD-Hann</strain>
    </source>
</reference>
<dbReference type="GO" id="GO:0016887">
    <property type="term" value="F:ATP hydrolysis activity"/>
    <property type="evidence" value="ECO:0007669"/>
    <property type="project" value="RHEA"/>
</dbReference>
<comment type="cofactor">
    <cofactor evidence="1">
        <name>Mg(2+)</name>
        <dbReference type="ChEBI" id="CHEBI:18420"/>
    </cofactor>
</comment>
<keyword evidence="4" id="KW-1185">Reference proteome</keyword>
<dbReference type="GO" id="GO:0000723">
    <property type="term" value="P:telomere maintenance"/>
    <property type="evidence" value="ECO:0007669"/>
    <property type="project" value="InterPro"/>
</dbReference>
<dbReference type="GO" id="GO:0006310">
    <property type="term" value="P:DNA recombination"/>
    <property type="evidence" value="ECO:0007669"/>
    <property type="project" value="UniProtKB-KW"/>
</dbReference>
<keyword evidence="1" id="KW-0347">Helicase</keyword>
<dbReference type="OrthoDB" id="10032644at2759"/>
<dbReference type="EC" id="5.6.2.3" evidence="1"/>
<sequence length="273" mass="30920">MSSFEDLRTIDRVPHDNFAEAARARDLLHDDASYGDCLEEAARFRLPVELRALFSYMLAFCDRGYPVSDAIALAYFDISDRLLILHCNISDRITAAADMRPELTPVEVNYERHATKGHELYVCLNENQKNAADSILASLDTDRHKLHFIDGPGGSGKTFLYNSLYHILKSQRKSVICVAWTGIAARLLPEGKRGSSTFKLSLQSENRVCNIRREDRHADPLKAADIIIWDEVSMVPKCILEAVDLLFQDLMCNCLQFGEKKLFWVATSGKYSR</sequence>
<dbReference type="PANTHER" id="PTHR10492">
    <property type="match status" value="1"/>
</dbReference>
<evidence type="ECO:0000313" key="3">
    <source>
        <dbReference type="EMBL" id="KHJ77433.1"/>
    </source>
</evidence>
<organism evidence="3 4">
    <name type="scientific">Oesophagostomum dentatum</name>
    <name type="common">Nodular worm</name>
    <dbReference type="NCBI Taxonomy" id="61180"/>
    <lineage>
        <taxon>Eukaryota</taxon>
        <taxon>Metazoa</taxon>
        <taxon>Ecdysozoa</taxon>
        <taxon>Nematoda</taxon>
        <taxon>Chromadorea</taxon>
        <taxon>Rhabditida</taxon>
        <taxon>Rhabditina</taxon>
        <taxon>Rhabditomorpha</taxon>
        <taxon>Strongyloidea</taxon>
        <taxon>Strongylidae</taxon>
        <taxon>Oesophagostomum</taxon>
    </lineage>
</organism>
<dbReference type="GO" id="GO:0005524">
    <property type="term" value="F:ATP binding"/>
    <property type="evidence" value="ECO:0007669"/>
    <property type="project" value="UniProtKB-KW"/>
</dbReference>
<evidence type="ECO:0000259" key="2">
    <source>
        <dbReference type="Pfam" id="PF05970"/>
    </source>
</evidence>
<comment type="similarity">
    <text evidence="1">Belongs to the helicase family.</text>
</comment>
<comment type="catalytic activity">
    <reaction evidence="1">
        <text>ATP + H2O = ADP + phosphate + H(+)</text>
        <dbReference type="Rhea" id="RHEA:13065"/>
        <dbReference type="ChEBI" id="CHEBI:15377"/>
        <dbReference type="ChEBI" id="CHEBI:15378"/>
        <dbReference type="ChEBI" id="CHEBI:30616"/>
        <dbReference type="ChEBI" id="CHEBI:43474"/>
        <dbReference type="ChEBI" id="CHEBI:456216"/>
        <dbReference type="EC" id="5.6.2.3"/>
    </reaction>
</comment>
<name>A0A0B1RWH9_OESDE</name>
<keyword evidence="1" id="KW-0234">DNA repair</keyword>
<keyword evidence="1" id="KW-0227">DNA damage</keyword>
<dbReference type="InterPro" id="IPR027417">
    <property type="entry name" value="P-loop_NTPase"/>
</dbReference>
<dbReference type="GO" id="GO:0006281">
    <property type="term" value="P:DNA repair"/>
    <property type="evidence" value="ECO:0007669"/>
    <property type="project" value="UniProtKB-KW"/>
</dbReference>
<dbReference type="InterPro" id="IPR010285">
    <property type="entry name" value="DNA_helicase_pif1-like_DEAD"/>
</dbReference>
<dbReference type="SUPFAM" id="SSF52540">
    <property type="entry name" value="P-loop containing nucleoside triphosphate hydrolases"/>
    <property type="match status" value="1"/>
</dbReference>
<keyword evidence="1" id="KW-0233">DNA recombination</keyword>
<evidence type="ECO:0000256" key="1">
    <source>
        <dbReference type="RuleBase" id="RU363044"/>
    </source>
</evidence>
<proteinExistence type="inferred from homology"/>
<dbReference type="Proteomes" id="UP000053660">
    <property type="component" value="Unassembled WGS sequence"/>
</dbReference>
<dbReference type="PANTHER" id="PTHR10492:SF57">
    <property type="entry name" value="ATP-DEPENDENT DNA HELICASE"/>
    <property type="match status" value="1"/>
</dbReference>
<dbReference type="AlphaFoldDB" id="A0A0B1RWH9"/>
<dbReference type="EMBL" id="KN610767">
    <property type="protein sequence ID" value="KHJ77433.1"/>
    <property type="molecule type" value="Genomic_DNA"/>
</dbReference>
<keyword evidence="1" id="KW-0547">Nucleotide-binding</keyword>
<dbReference type="Gene3D" id="3.40.50.300">
    <property type="entry name" value="P-loop containing nucleotide triphosphate hydrolases"/>
    <property type="match status" value="1"/>
</dbReference>
<dbReference type="GO" id="GO:0043139">
    <property type="term" value="F:5'-3' DNA helicase activity"/>
    <property type="evidence" value="ECO:0007669"/>
    <property type="project" value="UniProtKB-EC"/>
</dbReference>
<dbReference type="Pfam" id="PF05970">
    <property type="entry name" value="PIF1"/>
    <property type="match status" value="1"/>
</dbReference>
<evidence type="ECO:0000313" key="4">
    <source>
        <dbReference type="Proteomes" id="UP000053660"/>
    </source>
</evidence>
<gene>
    <name evidence="3" type="ORF">OESDEN_22947</name>
</gene>
<feature type="domain" description="DNA helicase Pif1-like DEAD-box helicase" evidence="2">
    <location>
        <begin position="123"/>
        <end position="261"/>
    </location>
</feature>
<keyword evidence="1" id="KW-0378">Hydrolase</keyword>
<keyword evidence="1" id="KW-0067">ATP-binding</keyword>
<protein>
    <recommendedName>
        <fullName evidence="1">ATP-dependent DNA helicase</fullName>
        <ecNumber evidence="1">5.6.2.3</ecNumber>
    </recommendedName>
</protein>
<accession>A0A0B1RWH9</accession>